<proteinExistence type="predicted"/>
<gene>
    <name evidence="1" type="ORF">L3081_12885</name>
</gene>
<evidence type="ECO:0000313" key="2">
    <source>
        <dbReference type="Proteomes" id="UP001139646"/>
    </source>
</evidence>
<protein>
    <submittedName>
        <fullName evidence="1">Uncharacterized protein</fullName>
    </submittedName>
</protein>
<evidence type="ECO:0000313" key="1">
    <source>
        <dbReference type="EMBL" id="MCI2284114.1"/>
    </source>
</evidence>
<dbReference type="Proteomes" id="UP001139646">
    <property type="component" value="Unassembled WGS sequence"/>
</dbReference>
<organism evidence="1 2">
    <name type="scientific">Colwellia maritima</name>
    <dbReference type="NCBI Taxonomy" id="2912588"/>
    <lineage>
        <taxon>Bacteria</taxon>
        <taxon>Pseudomonadati</taxon>
        <taxon>Pseudomonadota</taxon>
        <taxon>Gammaproteobacteria</taxon>
        <taxon>Alteromonadales</taxon>
        <taxon>Colwelliaceae</taxon>
        <taxon>Colwellia</taxon>
    </lineage>
</organism>
<keyword evidence="2" id="KW-1185">Reference proteome</keyword>
<sequence>MYKHDVGSSKKAVMYFLDNNMNIDVKWLGENHPEAGVQDDLEVAVREDLGFEANDRAKPCHDGTLHVELSLVGPLLDEIVGNVKCNCGKSYLKIHGTATQSISYSRF</sequence>
<accession>A0ABS9X1I8</accession>
<name>A0ABS9X1I8_9GAMM</name>
<comment type="caution">
    <text evidence="1">The sequence shown here is derived from an EMBL/GenBank/DDBJ whole genome shotgun (WGS) entry which is preliminary data.</text>
</comment>
<dbReference type="RefSeq" id="WP_242286574.1">
    <property type="nucleotide sequence ID" value="NZ_JAKKSL010000002.1"/>
</dbReference>
<reference evidence="1" key="1">
    <citation type="submission" date="2022-01" db="EMBL/GenBank/DDBJ databases">
        <title>Colwellia maritima, isolated from seawater.</title>
        <authorList>
            <person name="Kristyanto S."/>
            <person name="Jung J."/>
            <person name="Jeon C.O."/>
        </authorList>
    </citation>
    <scope>NUCLEOTIDE SEQUENCE</scope>
    <source>
        <strain evidence="1">MSW7</strain>
    </source>
</reference>
<dbReference type="EMBL" id="JAKKSL010000002">
    <property type="protein sequence ID" value="MCI2284114.1"/>
    <property type="molecule type" value="Genomic_DNA"/>
</dbReference>